<keyword evidence="3" id="KW-1185">Reference proteome</keyword>
<accession>A0AAD7E1S1</accession>
<organism evidence="2 3">
    <name type="scientific">Mycena rosella</name>
    <name type="common">Pink bonnet</name>
    <name type="synonym">Agaricus rosellus</name>
    <dbReference type="NCBI Taxonomy" id="1033263"/>
    <lineage>
        <taxon>Eukaryota</taxon>
        <taxon>Fungi</taxon>
        <taxon>Dikarya</taxon>
        <taxon>Basidiomycota</taxon>
        <taxon>Agaricomycotina</taxon>
        <taxon>Agaricomycetes</taxon>
        <taxon>Agaricomycetidae</taxon>
        <taxon>Agaricales</taxon>
        <taxon>Marasmiineae</taxon>
        <taxon>Mycenaceae</taxon>
        <taxon>Mycena</taxon>
    </lineage>
</organism>
<protein>
    <submittedName>
        <fullName evidence="2">Uncharacterized protein</fullName>
    </submittedName>
</protein>
<evidence type="ECO:0000256" key="1">
    <source>
        <dbReference type="SAM" id="MobiDB-lite"/>
    </source>
</evidence>
<gene>
    <name evidence="2" type="ORF">B0H17DRAFT_1127768</name>
</gene>
<dbReference type="AlphaFoldDB" id="A0AAD7E1S1"/>
<name>A0AAD7E1S1_MYCRO</name>
<sequence length="436" mass="47939">MAGRTPGSSGPSRSQHSPRGMHPYAATQTPQQSRHRRSDSENMDPSGSGSLDQHYSHYDPSRSSSFRSSGSSGDAFPYTQTDDPYSTRMLTLASVVNIEKLANEAQLSPAHRNAAHAFHKLDIEDCLTTLFVHTLRNEAKLDKVLAAIGGNETTLSNMKTFLNETWTLTDNQEKLLKGLLRHYLIMPLGSYSTLAGHVQAYILKHLATLHLDLYKTDPTVKETVNVFVGAQAHNIKGTFRKLVFSSVTKKKGLTPFARKILDKYHLPNIPDSPPQDVLATFALMREIAAPLVDTSTSRPRGSDTGFWTGVEEALETLYSKHGQDRKSPGWLAYIWQTEIIAADNTRYARSNAADHAHSRAEVNQGMGLPSTASDDNESECPATARRADHWIPAGGINAAVIYLAHGNQRLAPGNQRAHQPPGIRLSIVLACRRSKT</sequence>
<evidence type="ECO:0000313" key="2">
    <source>
        <dbReference type="EMBL" id="KAJ7702834.1"/>
    </source>
</evidence>
<dbReference type="Proteomes" id="UP001221757">
    <property type="component" value="Unassembled WGS sequence"/>
</dbReference>
<feature type="compositionally biased region" description="Low complexity" evidence="1">
    <location>
        <begin position="1"/>
        <end position="14"/>
    </location>
</feature>
<evidence type="ECO:0000313" key="3">
    <source>
        <dbReference type="Proteomes" id="UP001221757"/>
    </source>
</evidence>
<comment type="caution">
    <text evidence="2">The sequence shown here is derived from an EMBL/GenBank/DDBJ whole genome shotgun (WGS) entry which is preliminary data.</text>
</comment>
<feature type="compositionally biased region" description="Polar residues" evidence="1">
    <location>
        <begin position="43"/>
        <end position="53"/>
    </location>
</feature>
<dbReference type="EMBL" id="JARKIE010000014">
    <property type="protein sequence ID" value="KAJ7702834.1"/>
    <property type="molecule type" value="Genomic_DNA"/>
</dbReference>
<feature type="compositionally biased region" description="Low complexity" evidence="1">
    <location>
        <begin position="61"/>
        <end position="73"/>
    </location>
</feature>
<reference evidence="2" key="1">
    <citation type="submission" date="2023-03" db="EMBL/GenBank/DDBJ databases">
        <title>Massive genome expansion in bonnet fungi (Mycena s.s.) driven by repeated elements and novel gene families across ecological guilds.</title>
        <authorList>
            <consortium name="Lawrence Berkeley National Laboratory"/>
            <person name="Harder C.B."/>
            <person name="Miyauchi S."/>
            <person name="Viragh M."/>
            <person name="Kuo A."/>
            <person name="Thoen E."/>
            <person name="Andreopoulos B."/>
            <person name="Lu D."/>
            <person name="Skrede I."/>
            <person name="Drula E."/>
            <person name="Henrissat B."/>
            <person name="Morin E."/>
            <person name="Kohler A."/>
            <person name="Barry K."/>
            <person name="LaButti K."/>
            <person name="Morin E."/>
            <person name="Salamov A."/>
            <person name="Lipzen A."/>
            <person name="Mereny Z."/>
            <person name="Hegedus B."/>
            <person name="Baldrian P."/>
            <person name="Stursova M."/>
            <person name="Weitz H."/>
            <person name="Taylor A."/>
            <person name="Grigoriev I.V."/>
            <person name="Nagy L.G."/>
            <person name="Martin F."/>
            <person name="Kauserud H."/>
        </authorList>
    </citation>
    <scope>NUCLEOTIDE SEQUENCE</scope>
    <source>
        <strain evidence="2">CBHHK067</strain>
    </source>
</reference>
<proteinExistence type="predicted"/>
<feature type="region of interest" description="Disordered" evidence="1">
    <location>
        <begin position="1"/>
        <end position="83"/>
    </location>
</feature>